<feature type="domain" description="Orc1-like AAA ATPase" evidence="4">
    <location>
        <begin position="12"/>
        <end position="135"/>
    </location>
</feature>
<evidence type="ECO:0000313" key="6">
    <source>
        <dbReference type="Proteomes" id="UP001205612"/>
    </source>
</evidence>
<dbReference type="Gene3D" id="3.40.50.300">
    <property type="entry name" value="P-loop containing nucleotide triphosphate hydrolases"/>
    <property type="match status" value="1"/>
</dbReference>
<proteinExistence type="predicted"/>
<dbReference type="Pfam" id="PF13191">
    <property type="entry name" value="AAA_16"/>
    <property type="match status" value="1"/>
</dbReference>
<evidence type="ECO:0000256" key="1">
    <source>
        <dbReference type="ARBA" id="ARBA00022741"/>
    </source>
</evidence>
<organism evidence="5 6">
    <name type="scientific">Streptomyces pyxinicus</name>
    <dbReference type="NCBI Taxonomy" id="2970331"/>
    <lineage>
        <taxon>Bacteria</taxon>
        <taxon>Bacillati</taxon>
        <taxon>Actinomycetota</taxon>
        <taxon>Actinomycetes</taxon>
        <taxon>Kitasatosporales</taxon>
        <taxon>Streptomycetaceae</taxon>
        <taxon>Streptomyces</taxon>
    </lineage>
</organism>
<dbReference type="SUPFAM" id="SSF52540">
    <property type="entry name" value="P-loop containing nucleoside triphosphate hydrolases"/>
    <property type="match status" value="1"/>
</dbReference>
<feature type="region of interest" description="Disordered" evidence="3">
    <location>
        <begin position="438"/>
        <end position="526"/>
    </location>
</feature>
<reference evidence="5 6" key="1">
    <citation type="submission" date="2022-08" db="EMBL/GenBank/DDBJ databases">
        <authorList>
            <person name="Somphong A."/>
            <person name="Phongsopitanun W."/>
        </authorList>
    </citation>
    <scope>NUCLEOTIDE SEQUENCE [LARGE SCALE GENOMIC DNA]</scope>
    <source>
        <strain evidence="5 6">LP11</strain>
    </source>
</reference>
<evidence type="ECO:0000259" key="4">
    <source>
        <dbReference type="Pfam" id="PF13191"/>
    </source>
</evidence>
<evidence type="ECO:0000313" key="5">
    <source>
        <dbReference type="EMBL" id="MCS0604190.1"/>
    </source>
</evidence>
<dbReference type="Proteomes" id="UP001205612">
    <property type="component" value="Unassembled WGS sequence"/>
</dbReference>
<dbReference type="InterPro" id="IPR041664">
    <property type="entry name" value="AAA_16"/>
</dbReference>
<dbReference type="PANTHER" id="PTHR16305">
    <property type="entry name" value="TESTICULAR SOLUBLE ADENYLYL CYCLASE"/>
    <property type="match status" value="1"/>
</dbReference>
<dbReference type="PANTHER" id="PTHR16305:SF35">
    <property type="entry name" value="TRANSCRIPTIONAL ACTIVATOR DOMAIN"/>
    <property type="match status" value="1"/>
</dbReference>
<evidence type="ECO:0000256" key="2">
    <source>
        <dbReference type="ARBA" id="ARBA00022840"/>
    </source>
</evidence>
<evidence type="ECO:0000256" key="3">
    <source>
        <dbReference type="SAM" id="MobiDB-lite"/>
    </source>
</evidence>
<protein>
    <submittedName>
        <fullName evidence="5">AAA family ATPase</fullName>
    </submittedName>
</protein>
<comment type="caution">
    <text evidence="5">The sequence shown here is derived from an EMBL/GenBank/DDBJ whole genome shotgun (WGS) entry which is preliminary data.</text>
</comment>
<dbReference type="InterPro" id="IPR027417">
    <property type="entry name" value="P-loop_NTPase"/>
</dbReference>
<gene>
    <name evidence="5" type="ORF">NX794_23675</name>
</gene>
<keyword evidence="1" id="KW-0547">Nucleotide-binding</keyword>
<feature type="region of interest" description="Disordered" evidence="3">
    <location>
        <begin position="188"/>
        <end position="211"/>
    </location>
</feature>
<keyword evidence="6" id="KW-1185">Reference proteome</keyword>
<dbReference type="EMBL" id="JANUGP010000020">
    <property type="protein sequence ID" value="MCS0604190.1"/>
    <property type="molecule type" value="Genomic_DNA"/>
</dbReference>
<dbReference type="RefSeq" id="WP_258780824.1">
    <property type="nucleotide sequence ID" value="NZ_JANUGP010000020.1"/>
</dbReference>
<sequence>MFVVPAEMADGPLVGRDRETAQLADAIGRLAAGRGAVLEITGDPGIGKTRLAVALTDLAARHGLPVLRAHALRTGATALQVFRDAGCAGPQAGERDPYETVAERAAGAVLVLEDAQWCDPASLDLLLRLVRTPARLVLAVVHRPRQSAPALLAELDQGVRTGTVTRLAPGPLDADAVAALLDTWRAPGGLRDEDEAEAGPTGPGRFSDRLAAASGGNPRHLRLLVAARWDPDQWPDRPGSDSAGMLREAAPLIAELDALGPRTAAVARTAAVLGEPFRLADVARVSGLGEEATLDAFTELVRADLMQPAGWGGPPAFRHPVIGHVAHESADLSFRLRTHRQALRTIIDRGGPAREQARHAEHLAGTDAEAADILAAGAAEVVTGAPATAARWLRLALDTRPPRDAAGNTLRLACCRALIAAGHLEEARTLAHELLSGLDPDTTPSRPLRAYGGPGAALDGPLWGSGGPGAAPDGPLRGSGGPEAAPDRRPQAYAGPGDAPGLHRQRHVVPADASDRHPQPYAGLAG</sequence>
<feature type="non-terminal residue" evidence="5">
    <location>
        <position position="526"/>
    </location>
</feature>
<keyword evidence="2" id="KW-0067">ATP-binding</keyword>
<name>A0ABT2B707_9ACTN</name>
<accession>A0ABT2B707</accession>